<name>A0A9D2NAJ3_9FIRM</name>
<dbReference type="InterPro" id="IPR006379">
    <property type="entry name" value="HAD-SF_hydro_IIB"/>
</dbReference>
<dbReference type="PANTHER" id="PTHR10000">
    <property type="entry name" value="PHOSPHOSERINE PHOSPHATASE"/>
    <property type="match status" value="1"/>
</dbReference>
<dbReference type="GO" id="GO:0016791">
    <property type="term" value="F:phosphatase activity"/>
    <property type="evidence" value="ECO:0007669"/>
    <property type="project" value="TreeGrafter"/>
</dbReference>
<dbReference type="AlphaFoldDB" id="A0A9D2NAJ3"/>
<dbReference type="Gene3D" id="3.40.50.1000">
    <property type="entry name" value="HAD superfamily/HAD-like"/>
    <property type="match status" value="1"/>
</dbReference>
<dbReference type="InterPro" id="IPR023214">
    <property type="entry name" value="HAD_sf"/>
</dbReference>
<dbReference type="Proteomes" id="UP000823849">
    <property type="component" value="Unassembled WGS sequence"/>
</dbReference>
<dbReference type="PROSITE" id="PS01229">
    <property type="entry name" value="COF_2"/>
    <property type="match status" value="1"/>
</dbReference>
<proteinExistence type="predicted"/>
<keyword evidence="1" id="KW-0378">Hydrolase</keyword>
<organism evidence="1 2">
    <name type="scientific">Candidatus Fusicatenibacter intestinigallinarum</name>
    <dbReference type="NCBI Taxonomy" id="2838598"/>
    <lineage>
        <taxon>Bacteria</taxon>
        <taxon>Bacillati</taxon>
        <taxon>Bacillota</taxon>
        <taxon>Clostridia</taxon>
        <taxon>Lachnospirales</taxon>
        <taxon>Lachnospiraceae</taxon>
        <taxon>Fusicatenibacter</taxon>
    </lineage>
</organism>
<evidence type="ECO:0000313" key="2">
    <source>
        <dbReference type="Proteomes" id="UP000823849"/>
    </source>
</evidence>
<accession>A0A9D2NAJ3</accession>
<dbReference type="NCBIfam" id="TIGR01484">
    <property type="entry name" value="HAD-SF-IIB"/>
    <property type="match status" value="1"/>
</dbReference>
<reference evidence="1" key="1">
    <citation type="journal article" date="2021" name="PeerJ">
        <title>Extensive microbial diversity within the chicken gut microbiome revealed by metagenomics and culture.</title>
        <authorList>
            <person name="Gilroy R."/>
            <person name="Ravi A."/>
            <person name="Getino M."/>
            <person name="Pursley I."/>
            <person name="Horton D.L."/>
            <person name="Alikhan N.F."/>
            <person name="Baker D."/>
            <person name="Gharbi K."/>
            <person name="Hall N."/>
            <person name="Watson M."/>
            <person name="Adriaenssens E.M."/>
            <person name="Foster-Nyarko E."/>
            <person name="Jarju S."/>
            <person name="Secka A."/>
            <person name="Antonio M."/>
            <person name="Oren A."/>
            <person name="Chaudhuri R.R."/>
            <person name="La Ragione R."/>
            <person name="Hildebrand F."/>
            <person name="Pallen M.J."/>
        </authorList>
    </citation>
    <scope>NUCLEOTIDE SEQUENCE</scope>
    <source>
        <strain evidence="1">CHK185-5351</strain>
    </source>
</reference>
<dbReference type="EMBL" id="DWWU01000018">
    <property type="protein sequence ID" value="HJC15033.1"/>
    <property type="molecule type" value="Genomic_DNA"/>
</dbReference>
<dbReference type="CDD" id="cd07516">
    <property type="entry name" value="HAD_Pase"/>
    <property type="match status" value="1"/>
</dbReference>
<dbReference type="InterPro" id="IPR000150">
    <property type="entry name" value="Cof"/>
</dbReference>
<dbReference type="NCBIfam" id="TIGR00099">
    <property type="entry name" value="Cof-subfamily"/>
    <property type="match status" value="1"/>
</dbReference>
<dbReference type="PANTHER" id="PTHR10000:SF8">
    <property type="entry name" value="HAD SUPERFAMILY HYDROLASE-LIKE, TYPE 3"/>
    <property type="match status" value="1"/>
</dbReference>
<sequence length="279" mass="31137">MQYEILVLDLDGTLTNQKKEITPHTKEVLKAYQEAGGRIVLASGRPTYGVAPLAEELELKKYHGYMLSFNGALITDCGTGELIFQQWLPEGVPQQMAGLAETYHTALLTYQGDEILTETPDNPYVLKEVICTKMKVRKLQDFRKEVTFPVVKCMLMDNGAYLADVEEKVREYFHGELSVLRSEPYFLEVMSGGIDKASSLERLLEILGKDRSRMMAFGDGFNDRSMLEFAGLGVAMQNGQPAIKAVADLIAPSNEDDGVAYVVESLMLGKKPEELRGFY</sequence>
<comment type="caution">
    <text evidence="1">The sequence shown here is derived from an EMBL/GenBank/DDBJ whole genome shotgun (WGS) entry which is preliminary data.</text>
</comment>
<dbReference type="Gene3D" id="3.30.1240.10">
    <property type="match status" value="1"/>
</dbReference>
<dbReference type="SUPFAM" id="SSF56784">
    <property type="entry name" value="HAD-like"/>
    <property type="match status" value="1"/>
</dbReference>
<dbReference type="Pfam" id="PF08282">
    <property type="entry name" value="Hydrolase_3"/>
    <property type="match status" value="1"/>
</dbReference>
<dbReference type="GO" id="GO:0005829">
    <property type="term" value="C:cytosol"/>
    <property type="evidence" value="ECO:0007669"/>
    <property type="project" value="TreeGrafter"/>
</dbReference>
<protein>
    <submittedName>
        <fullName evidence="1">Cof-type HAD-IIB family hydrolase</fullName>
    </submittedName>
</protein>
<dbReference type="SFLD" id="SFLDG01144">
    <property type="entry name" value="C2.B.4:_PGP_Like"/>
    <property type="match status" value="1"/>
</dbReference>
<evidence type="ECO:0000313" key="1">
    <source>
        <dbReference type="EMBL" id="HJC15033.1"/>
    </source>
</evidence>
<reference evidence="1" key="2">
    <citation type="submission" date="2021-04" db="EMBL/GenBank/DDBJ databases">
        <authorList>
            <person name="Gilroy R."/>
        </authorList>
    </citation>
    <scope>NUCLEOTIDE SEQUENCE</scope>
    <source>
        <strain evidence="1">CHK185-5351</strain>
    </source>
</reference>
<gene>
    <name evidence="1" type="ORF">H9705_04285</name>
</gene>
<dbReference type="SFLD" id="SFLDS00003">
    <property type="entry name" value="Haloacid_Dehalogenase"/>
    <property type="match status" value="1"/>
</dbReference>
<dbReference type="InterPro" id="IPR036412">
    <property type="entry name" value="HAD-like_sf"/>
</dbReference>
<dbReference type="GO" id="GO:0000287">
    <property type="term" value="F:magnesium ion binding"/>
    <property type="evidence" value="ECO:0007669"/>
    <property type="project" value="TreeGrafter"/>
</dbReference>
<dbReference type="SFLD" id="SFLDG01140">
    <property type="entry name" value="C2.B:_Phosphomannomutase_and_P"/>
    <property type="match status" value="1"/>
</dbReference>